<evidence type="ECO:0000256" key="1">
    <source>
        <dbReference type="SAM" id="MobiDB-lite"/>
    </source>
</evidence>
<dbReference type="Gene3D" id="1.10.10.10">
    <property type="entry name" value="Winged helix-like DNA-binding domain superfamily/Winged helix DNA-binding domain"/>
    <property type="match status" value="1"/>
</dbReference>
<dbReference type="SUPFAM" id="SSF46894">
    <property type="entry name" value="C-terminal effector domain of the bipartite response regulators"/>
    <property type="match status" value="1"/>
</dbReference>
<dbReference type="STRING" id="391625.PPSIR1_09316"/>
<keyword evidence="4" id="KW-1185">Reference proteome</keyword>
<accession>A6GIL0</accession>
<sequence>MTAFAPVSSPLATLSAVTRRRPAHSPARKPAARSLPASRSVSVNTVLVGLVEALRDAHDLAESEQDIAQLVLFGRDVEAMAWRLGASEASVRWRVHQLFEKLGVSSRKGLMHVAMRAAAQRETSLELAATTPAARRSAPTTPTRRPSSRQRRALKPVVGRC</sequence>
<evidence type="ECO:0000313" key="4">
    <source>
        <dbReference type="Proteomes" id="UP000005801"/>
    </source>
</evidence>
<feature type="domain" description="HTH luxR-type" evidence="2">
    <location>
        <begin position="57"/>
        <end position="114"/>
    </location>
</feature>
<proteinExistence type="predicted"/>
<reference evidence="3 4" key="1">
    <citation type="submission" date="2007-06" db="EMBL/GenBank/DDBJ databases">
        <authorList>
            <person name="Shimkets L."/>
            <person name="Ferriera S."/>
            <person name="Johnson J."/>
            <person name="Kravitz S."/>
            <person name="Beeson K."/>
            <person name="Sutton G."/>
            <person name="Rogers Y.-H."/>
            <person name="Friedman R."/>
            <person name="Frazier M."/>
            <person name="Venter J.C."/>
        </authorList>
    </citation>
    <scope>NUCLEOTIDE SEQUENCE [LARGE SCALE GENOMIC DNA]</scope>
    <source>
        <strain evidence="3 4">SIR-1</strain>
    </source>
</reference>
<evidence type="ECO:0000259" key="2">
    <source>
        <dbReference type="SMART" id="SM00421"/>
    </source>
</evidence>
<dbReference type="EMBL" id="ABCS01000138">
    <property type="protein sequence ID" value="EDM74296.1"/>
    <property type="molecule type" value="Genomic_DNA"/>
</dbReference>
<gene>
    <name evidence="3" type="ORF">PPSIR1_09316</name>
</gene>
<dbReference type="GO" id="GO:0006355">
    <property type="term" value="P:regulation of DNA-templated transcription"/>
    <property type="evidence" value="ECO:0007669"/>
    <property type="project" value="InterPro"/>
</dbReference>
<protein>
    <recommendedName>
        <fullName evidence="2">HTH luxR-type domain-containing protein</fullName>
    </recommendedName>
</protein>
<name>A6GIL0_9BACT</name>
<organism evidence="3 4">
    <name type="scientific">Plesiocystis pacifica SIR-1</name>
    <dbReference type="NCBI Taxonomy" id="391625"/>
    <lineage>
        <taxon>Bacteria</taxon>
        <taxon>Pseudomonadati</taxon>
        <taxon>Myxococcota</taxon>
        <taxon>Polyangia</taxon>
        <taxon>Nannocystales</taxon>
        <taxon>Nannocystaceae</taxon>
        <taxon>Plesiocystis</taxon>
    </lineage>
</organism>
<dbReference type="InterPro" id="IPR000792">
    <property type="entry name" value="Tscrpt_reg_LuxR_C"/>
</dbReference>
<feature type="region of interest" description="Disordered" evidence="1">
    <location>
        <begin position="15"/>
        <end position="36"/>
    </location>
</feature>
<comment type="caution">
    <text evidence="3">The sequence shown here is derived from an EMBL/GenBank/DDBJ whole genome shotgun (WGS) entry which is preliminary data.</text>
</comment>
<dbReference type="OrthoDB" id="9815744at2"/>
<feature type="region of interest" description="Disordered" evidence="1">
    <location>
        <begin position="128"/>
        <end position="161"/>
    </location>
</feature>
<dbReference type="InterPro" id="IPR016032">
    <property type="entry name" value="Sig_transdc_resp-reg_C-effctor"/>
</dbReference>
<dbReference type="SMART" id="SM00421">
    <property type="entry name" value="HTH_LUXR"/>
    <property type="match status" value="1"/>
</dbReference>
<feature type="compositionally biased region" description="Low complexity" evidence="1">
    <location>
        <begin position="128"/>
        <end position="145"/>
    </location>
</feature>
<dbReference type="InterPro" id="IPR036388">
    <property type="entry name" value="WH-like_DNA-bd_sf"/>
</dbReference>
<dbReference type="GO" id="GO:0003677">
    <property type="term" value="F:DNA binding"/>
    <property type="evidence" value="ECO:0007669"/>
    <property type="project" value="InterPro"/>
</dbReference>
<feature type="compositionally biased region" description="Basic residues" evidence="1">
    <location>
        <begin position="18"/>
        <end position="31"/>
    </location>
</feature>
<dbReference type="Proteomes" id="UP000005801">
    <property type="component" value="Unassembled WGS sequence"/>
</dbReference>
<dbReference type="RefSeq" id="WP_006976546.1">
    <property type="nucleotide sequence ID" value="NZ_ABCS01000138.1"/>
</dbReference>
<evidence type="ECO:0000313" key="3">
    <source>
        <dbReference type="EMBL" id="EDM74296.1"/>
    </source>
</evidence>
<dbReference type="AlphaFoldDB" id="A6GIL0"/>